<evidence type="ECO:0000256" key="2">
    <source>
        <dbReference type="ARBA" id="ARBA00022475"/>
    </source>
</evidence>
<comment type="subcellular location">
    <subcellularLocation>
        <location evidence="1">Cell membrane</location>
        <topology evidence="1">Multi-pass membrane protein</topology>
    </subcellularLocation>
</comment>
<feature type="transmembrane region" description="Helical" evidence="6">
    <location>
        <begin position="67"/>
        <end position="86"/>
    </location>
</feature>
<keyword evidence="5 6" id="KW-0472">Membrane</keyword>
<evidence type="ECO:0000256" key="3">
    <source>
        <dbReference type="ARBA" id="ARBA00022692"/>
    </source>
</evidence>
<feature type="transmembrane region" description="Helical" evidence="6">
    <location>
        <begin position="92"/>
        <end position="115"/>
    </location>
</feature>
<keyword evidence="2" id="KW-1003">Cell membrane</keyword>
<dbReference type="GO" id="GO:0005886">
    <property type="term" value="C:plasma membrane"/>
    <property type="evidence" value="ECO:0007669"/>
    <property type="project" value="UniProtKB-SubCell"/>
</dbReference>
<feature type="transmembrane region" description="Helical" evidence="6">
    <location>
        <begin position="37"/>
        <end position="55"/>
    </location>
</feature>
<evidence type="ECO:0000256" key="6">
    <source>
        <dbReference type="SAM" id="Phobius"/>
    </source>
</evidence>
<name>M1PEU6_9ZZZZ</name>
<evidence type="ECO:0000313" key="7">
    <source>
        <dbReference type="EMBL" id="AGF87173.1"/>
    </source>
</evidence>
<keyword evidence="4 6" id="KW-1133">Transmembrane helix</keyword>
<keyword evidence="3 6" id="KW-0812">Transmembrane</keyword>
<dbReference type="AlphaFoldDB" id="M1PEU6"/>
<sequence length="118" mass="12186">MGSGLMRLAAWQLVAGILATLAAWVLAGEAAGRSAAIGAFSVWLPNAAFAVYLAIRARLGTPSAVGFLVGELFKIAAVVVLLFAFVRHAGVQSWPALIVGLVVTLQANIAVAGFLRKI</sequence>
<protein>
    <submittedName>
        <fullName evidence="7">ATP synthase protein I</fullName>
    </submittedName>
</protein>
<evidence type="ECO:0000256" key="1">
    <source>
        <dbReference type="ARBA" id="ARBA00004651"/>
    </source>
</evidence>
<evidence type="ECO:0000256" key="5">
    <source>
        <dbReference type="ARBA" id="ARBA00023136"/>
    </source>
</evidence>
<reference evidence="7" key="1">
    <citation type="journal article" date="2014" name="PLoS ONE">
        <title>New hydrocarbon degradation pathways in the microbial metagenome from brazilian petroleum reservoirs.</title>
        <authorList>
            <person name="Sierra-Garcia I.N."/>
            <person name="Correa Alvarez J."/>
            <person name="Pantaroto de Vasconcellos S."/>
            <person name="Pereira de Souza A."/>
            <person name="Dos Santos Neto E.V."/>
            <person name="de Oliveira V.M."/>
        </authorList>
    </citation>
    <scope>NUCLEOTIDE SEQUENCE</scope>
</reference>
<organism evidence="7">
    <name type="scientific">uncultured organism</name>
    <dbReference type="NCBI Taxonomy" id="155900"/>
    <lineage>
        <taxon>unclassified sequences</taxon>
        <taxon>environmental samples</taxon>
    </lineage>
</organism>
<dbReference type="InterPro" id="IPR005598">
    <property type="entry name" value="ATP_synth_I"/>
</dbReference>
<dbReference type="Pfam" id="PF03899">
    <property type="entry name" value="ATP-synt_I"/>
    <property type="match status" value="1"/>
</dbReference>
<dbReference type="EMBL" id="KC157637">
    <property type="protein sequence ID" value="AGF87173.1"/>
    <property type="molecule type" value="Genomic_DNA"/>
</dbReference>
<proteinExistence type="predicted"/>
<dbReference type="EMBL" id="KC157638">
    <property type="protein sequence ID" value="AGF87200.1"/>
    <property type="molecule type" value="Genomic_DNA"/>
</dbReference>
<accession>M1PEU6</accession>
<evidence type="ECO:0000256" key="4">
    <source>
        <dbReference type="ARBA" id="ARBA00022989"/>
    </source>
</evidence>